<accession>X0YXC5</accession>
<organism evidence="3">
    <name type="scientific">marine sediment metagenome</name>
    <dbReference type="NCBI Taxonomy" id="412755"/>
    <lineage>
        <taxon>unclassified sequences</taxon>
        <taxon>metagenomes</taxon>
        <taxon>ecological metagenomes</taxon>
    </lineage>
</organism>
<dbReference type="AlphaFoldDB" id="X0YXC5"/>
<dbReference type="PANTHER" id="PTHR42783:SF3">
    <property type="entry name" value="GLUTAMATE SYNTHASE [NADPH] SMALL CHAIN-RELATED"/>
    <property type="match status" value="1"/>
</dbReference>
<dbReference type="GO" id="GO:0051536">
    <property type="term" value="F:iron-sulfur cluster binding"/>
    <property type="evidence" value="ECO:0007669"/>
    <property type="project" value="InterPro"/>
</dbReference>
<dbReference type="Pfam" id="PF14691">
    <property type="entry name" value="Fer4_20"/>
    <property type="match status" value="1"/>
</dbReference>
<gene>
    <name evidence="3" type="ORF">S01H4_10026</name>
</gene>
<dbReference type="PRINTS" id="PR00419">
    <property type="entry name" value="ADXRDTASE"/>
</dbReference>
<dbReference type="Gene3D" id="3.50.50.60">
    <property type="entry name" value="FAD/NAD(P)-binding domain"/>
    <property type="match status" value="1"/>
</dbReference>
<evidence type="ECO:0000259" key="2">
    <source>
        <dbReference type="Pfam" id="PF14691"/>
    </source>
</evidence>
<protein>
    <recommendedName>
        <fullName evidence="4">Dihydroprymidine dehydrogenase domain-containing protein</fullName>
    </recommendedName>
</protein>
<dbReference type="SUPFAM" id="SSF46548">
    <property type="entry name" value="alpha-helical ferredoxin"/>
    <property type="match status" value="1"/>
</dbReference>
<evidence type="ECO:0000313" key="3">
    <source>
        <dbReference type="EMBL" id="GAG60915.1"/>
    </source>
</evidence>
<dbReference type="InterPro" id="IPR009051">
    <property type="entry name" value="Helical_ferredxn"/>
</dbReference>
<dbReference type="InterPro" id="IPR023753">
    <property type="entry name" value="FAD/NAD-binding_dom"/>
</dbReference>
<evidence type="ECO:0000259" key="1">
    <source>
        <dbReference type="Pfam" id="PF07992"/>
    </source>
</evidence>
<sequence length="312" mass="34791">MEYTTHGRLYANLPYLMANNQIEFENKNGYLDDTGLKVADKGDIAYFVGCIPYIDKISPCRRACPAGVDIQGYISFIREGKFQESLDLIRKRIPFPGVCGRICPALCEDVCNRGNIDNPVAIKALKRFVADWEIKNAPLKNIIPPKQTKEKVAIIGSGPSGMTAAYYLAKKGYKPIVFESSPFKGGMLRFGIPEYRLPQRILDYEIEYIEKSGVEIKTITPIGPDLTFDNLKKMGYKAIFISIGLQHSRRMKIEGDDLKNIIGGIEYLKNYKLSDKTSKKFEVKVKDKIVGVVGGGNVAMDAARTSVRLGAK</sequence>
<comment type="caution">
    <text evidence="3">The sequence shown here is derived from an EMBL/GenBank/DDBJ whole genome shotgun (WGS) entry which is preliminary data.</text>
</comment>
<name>X0YXC5_9ZZZZ</name>
<dbReference type="Gene3D" id="1.10.1060.10">
    <property type="entry name" value="Alpha-helical ferredoxin"/>
    <property type="match status" value="1"/>
</dbReference>
<evidence type="ECO:0008006" key="4">
    <source>
        <dbReference type="Google" id="ProtNLM"/>
    </source>
</evidence>
<dbReference type="PANTHER" id="PTHR42783">
    <property type="entry name" value="GLUTAMATE SYNTHASE [NADPH] SMALL CHAIN"/>
    <property type="match status" value="1"/>
</dbReference>
<dbReference type="InterPro" id="IPR028261">
    <property type="entry name" value="DPD_II"/>
</dbReference>
<dbReference type="GO" id="GO:0016491">
    <property type="term" value="F:oxidoreductase activity"/>
    <property type="evidence" value="ECO:0007669"/>
    <property type="project" value="InterPro"/>
</dbReference>
<feature type="domain" description="FAD/NAD(P)-binding" evidence="1">
    <location>
        <begin position="151"/>
        <end position="311"/>
    </location>
</feature>
<dbReference type="InterPro" id="IPR036188">
    <property type="entry name" value="FAD/NAD-bd_sf"/>
</dbReference>
<reference evidence="3" key="1">
    <citation type="journal article" date="2014" name="Front. Microbiol.">
        <title>High frequency of phylogenetically diverse reductive dehalogenase-homologous genes in deep subseafloor sedimentary metagenomes.</title>
        <authorList>
            <person name="Kawai M."/>
            <person name="Futagami T."/>
            <person name="Toyoda A."/>
            <person name="Takaki Y."/>
            <person name="Nishi S."/>
            <person name="Hori S."/>
            <person name="Arai W."/>
            <person name="Tsubouchi T."/>
            <person name="Morono Y."/>
            <person name="Uchiyama I."/>
            <person name="Ito T."/>
            <person name="Fujiyama A."/>
            <person name="Inagaki F."/>
            <person name="Takami H."/>
        </authorList>
    </citation>
    <scope>NUCLEOTIDE SEQUENCE</scope>
    <source>
        <strain evidence="3">Expedition CK06-06</strain>
    </source>
</reference>
<feature type="non-terminal residue" evidence="3">
    <location>
        <position position="312"/>
    </location>
</feature>
<feature type="domain" description="Dihydroprymidine dehydrogenase" evidence="2">
    <location>
        <begin position="58"/>
        <end position="136"/>
    </location>
</feature>
<dbReference type="SUPFAM" id="SSF51971">
    <property type="entry name" value="Nucleotide-binding domain"/>
    <property type="match status" value="1"/>
</dbReference>
<dbReference type="EMBL" id="BART01003751">
    <property type="protein sequence ID" value="GAG60915.1"/>
    <property type="molecule type" value="Genomic_DNA"/>
</dbReference>
<proteinExistence type="predicted"/>
<dbReference type="Pfam" id="PF07992">
    <property type="entry name" value="Pyr_redox_2"/>
    <property type="match status" value="1"/>
</dbReference>